<evidence type="ECO:0000256" key="8">
    <source>
        <dbReference type="PIRNR" id="PIRNR001084"/>
    </source>
</evidence>
<keyword evidence="7 8" id="KW-0326">Glycosidase</keyword>
<sequence length="680" mass="79581">MKDFLNESTIQLGVCYYPEHWPEEMWEEDFRRIKDMGFLYVRMAEFAWSIFEPIEGTFEFDLFDRAIQLAKKYDLKVIIGTPTATPPAWLTDKYPEVLNVSREGVRYNHGSRRHYNYNSEIYRTFSKRIVLEMVEHYKSNSTVVGWQIDNEINCEMNVFYSNADHDSFRQWVKNKYQTLEGLNDAWGTVFWNQTYTDWKQIYLTRPTVTHSYNPHQLLDEKRFISDSAISFVQMQANIIRSITDKQWVTTNGMFGHLDNHRMTKEVLDFYAYDSYPNFNKVIEDKSMMPLHDRKWSMNLSTVRSFGGNFAIFEQQAGPGGWVNRLEQPTPRPGQLRLWTYQSIAHGADLVLYFRWRTATKGSEIYWHGINDYHNLPNRRITELKQTSEEIHKIGNTIFHSEYISDAAILTDYPNEWDGEEDNWYGHFIKESKEAWFKAFQYHHIPVDFVNITQEMSLETLAKYRILVYPHPAILTETTAHLLTRYVEQGGTIIFGARTGYKDLTGQTYMKAFPGYIKDLVGVTVEEYTLLNGWQENPDVNLLNKQFKTTGFNEVLQPEVENVEVMGTYLNAHYEGKPALTKRSVSTGTAYYYGSVFNYQTASILLEDMEATNYQHLFILTPDIELAVRKKDGVSIYLLLNYSYQSQHIQLKAEMENLLDNQTCSGSITLTGYDVLVLKEK</sequence>
<dbReference type="GO" id="GO:0004565">
    <property type="term" value="F:beta-galactosidase activity"/>
    <property type="evidence" value="ECO:0007669"/>
    <property type="project" value="UniProtKB-EC"/>
</dbReference>
<evidence type="ECO:0000313" key="14">
    <source>
        <dbReference type="EMBL" id="PWU70388.1"/>
    </source>
</evidence>
<dbReference type="InterPro" id="IPR029062">
    <property type="entry name" value="Class_I_gatase-like"/>
</dbReference>
<evidence type="ECO:0000313" key="15">
    <source>
        <dbReference type="Proteomes" id="UP000245624"/>
    </source>
</evidence>
<evidence type="ECO:0000259" key="11">
    <source>
        <dbReference type="Pfam" id="PF02449"/>
    </source>
</evidence>
<feature type="active site" description="Nucleophile" evidence="9">
    <location>
        <position position="313"/>
    </location>
</feature>
<dbReference type="RefSeq" id="WP_109982923.1">
    <property type="nucleotide sequence ID" value="NZ_QGTD01000001.1"/>
</dbReference>
<dbReference type="EMBL" id="QGTD01000001">
    <property type="protein sequence ID" value="PWU70388.1"/>
    <property type="molecule type" value="Genomic_DNA"/>
</dbReference>
<protein>
    <recommendedName>
        <fullName evidence="3 8">Beta-galactosidase</fullName>
        <shortName evidence="8">Beta-gal</shortName>
        <ecNumber evidence="3 8">3.2.1.23</ecNumber>
    </recommendedName>
</protein>
<dbReference type="Gene3D" id="2.60.40.1180">
    <property type="entry name" value="Golgi alpha-mannosidase II"/>
    <property type="match status" value="1"/>
</dbReference>
<dbReference type="GO" id="GO:0006012">
    <property type="term" value="P:galactose metabolic process"/>
    <property type="evidence" value="ECO:0007669"/>
    <property type="project" value="InterPro"/>
</dbReference>
<feature type="domain" description="Glycoside hydrolase family 42 N-terminal" evidence="11">
    <location>
        <begin position="15"/>
        <end position="393"/>
    </location>
</feature>
<dbReference type="InterPro" id="IPR017853">
    <property type="entry name" value="GH"/>
</dbReference>
<dbReference type="SUPFAM" id="SSF51445">
    <property type="entry name" value="(Trans)glycosidases"/>
    <property type="match status" value="1"/>
</dbReference>
<dbReference type="GO" id="GO:0046872">
    <property type="term" value="F:metal ion binding"/>
    <property type="evidence" value="ECO:0007669"/>
    <property type="project" value="UniProtKB-KW"/>
</dbReference>
<dbReference type="PANTHER" id="PTHR36447">
    <property type="entry name" value="BETA-GALACTOSIDASE GANA"/>
    <property type="match status" value="1"/>
</dbReference>
<keyword evidence="6" id="KW-0862">Zinc</keyword>
<comment type="catalytic activity">
    <reaction evidence="1 8">
        <text>Hydrolysis of terminal non-reducing beta-D-galactose residues in beta-D-galactosides.</text>
        <dbReference type="EC" id="3.2.1.23"/>
    </reaction>
</comment>
<feature type="active site" description="Proton donor" evidence="9">
    <location>
        <position position="151"/>
    </location>
</feature>
<evidence type="ECO:0000256" key="2">
    <source>
        <dbReference type="ARBA" id="ARBA00005940"/>
    </source>
</evidence>
<evidence type="ECO:0000256" key="6">
    <source>
        <dbReference type="ARBA" id="ARBA00022833"/>
    </source>
</evidence>
<dbReference type="EC" id="3.2.1.23" evidence="3 8"/>
<dbReference type="Gene3D" id="3.40.50.880">
    <property type="match status" value="1"/>
</dbReference>
<dbReference type="InterPro" id="IPR003476">
    <property type="entry name" value="Glyco_hydro_42"/>
</dbReference>
<dbReference type="CDD" id="cd03143">
    <property type="entry name" value="A4_beta-galactosidase_middle_domain"/>
    <property type="match status" value="1"/>
</dbReference>
<evidence type="ECO:0000256" key="7">
    <source>
        <dbReference type="ARBA" id="ARBA00023295"/>
    </source>
</evidence>
<dbReference type="OrthoDB" id="9800974at2"/>
<gene>
    <name evidence="14" type="ORF">DLJ74_00715</name>
</gene>
<dbReference type="GO" id="GO:0009341">
    <property type="term" value="C:beta-galactosidase complex"/>
    <property type="evidence" value="ECO:0007669"/>
    <property type="project" value="InterPro"/>
</dbReference>
<dbReference type="Proteomes" id="UP000245624">
    <property type="component" value="Unassembled WGS sequence"/>
</dbReference>
<evidence type="ECO:0000256" key="4">
    <source>
        <dbReference type="ARBA" id="ARBA00022723"/>
    </source>
</evidence>
<keyword evidence="5 8" id="KW-0378">Hydrolase</keyword>
<dbReference type="InterPro" id="IPR013738">
    <property type="entry name" value="Beta_galactosidase_Trimer"/>
</dbReference>
<dbReference type="Pfam" id="PF02449">
    <property type="entry name" value="Glyco_hydro_42"/>
    <property type="match status" value="1"/>
</dbReference>
<dbReference type="SUPFAM" id="SSF52317">
    <property type="entry name" value="Class I glutamine amidotransferase-like"/>
    <property type="match status" value="1"/>
</dbReference>
<organism evidence="14 15">
    <name type="scientific">Gracilibacillus dipsosauri</name>
    <dbReference type="NCBI Taxonomy" id="178340"/>
    <lineage>
        <taxon>Bacteria</taxon>
        <taxon>Bacillati</taxon>
        <taxon>Bacillota</taxon>
        <taxon>Bacilli</taxon>
        <taxon>Bacillales</taxon>
        <taxon>Bacillaceae</taxon>
        <taxon>Gracilibacillus</taxon>
    </lineage>
</organism>
<feature type="domain" description="Beta-galactosidase trimerisation" evidence="12">
    <location>
        <begin position="405"/>
        <end position="609"/>
    </location>
</feature>
<proteinExistence type="inferred from homology"/>
<feature type="domain" description="Beta-galactosidase C-terminal" evidence="13">
    <location>
        <begin position="623"/>
        <end position="679"/>
    </location>
</feature>
<evidence type="ECO:0000259" key="13">
    <source>
        <dbReference type="Pfam" id="PF08533"/>
    </source>
</evidence>
<evidence type="ECO:0000256" key="3">
    <source>
        <dbReference type="ARBA" id="ARBA00012756"/>
    </source>
</evidence>
<evidence type="ECO:0000256" key="9">
    <source>
        <dbReference type="PIRSR" id="PIRSR001084-1"/>
    </source>
</evidence>
<dbReference type="PIRSF" id="PIRSF001084">
    <property type="entry name" value="B-galactosidase"/>
    <property type="match status" value="1"/>
</dbReference>
<feature type="binding site" evidence="10">
    <location>
        <position position="321"/>
    </location>
    <ligand>
        <name>substrate</name>
    </ligand>
</feature>
<comment type="caution">
    <text evidence="14">The sequence shown here is derived from an EMBL/GenBank/DDBJ whole genome shotgun (WGS) entry which is preliminary data.</text>
</comment>
<comment type="similarity">
    <text evidence="2 8">Belongs to the glycosyl hydrolase 42 family.</text>
</comment>
<evidence type="ECO:0000256" key="5">
    <source>
        <dbReference type="ARBA" id="ARBA00022801"/>
    </source>
</evidence>
<feature type="binding site" evidence="10">
    <location>
        <position position="112"/>
    </location>
    <ligand>
        <name>substrate</name>
    </ligand>
</feature>
<feature type="binding site" evidence="10">
    <location>
        <position position="150"/>
    </location>
    <ligand>
        <name>substrate</name>
    </ligand>
</feature>
<dbReference type="Pfam" id="PF08533">
    <property type="entry name" value="Glyco_hydro_42C"/>
    <property type="match status" value="1"/>
</dbReference>
<evidence type="ECO:0000256" key="10">
    <source>
        <dbReference type="PIRSR" id="PIRSR001084-2"/>
    </source>
</evidence>
<dbReference type="InterPro" id="IPR013780">
    <property type="entry name" value="Glyco_hydro_b"/>
</dbReference>
<keyword evidence="4" id="KW-0479">Metal-binding</keyword>
<keyword evidence="15" id="KW-1185">Reference proteome</keyword>
<dbReference type="InterPro" id="IPR013529">
    <property type="entry name" value="Glyco_hydro_42_N"/>
</dbReference>
<evidence type="ECO:0000259" key="12">
    <source>
        <dbReference type="Pfam" id="PF08532"/>
    </source>
</evidence>
<name>A0A317L660_9BACI</name>
<accession>A0A317L660</accession>
<dbReference type="Gene3D" id="3.20.20.80">
    <property type="entry name" value="Glycosidases"/>
    <property type="match status" value="1"/>
</dbReference>
<evidence type="ECO:0000256" key="1">
    <source>
        <dbReference type="ARBA" id="ARBA00001412"/>
    </source>
</evidence>
<reference evidence="14 15" key="1">
    <citation type="submission" date="2018-05" db="EMBL/GenBank/DDBJ databases">
        <title>Genomic analysis of Gracilibacillus dipsosauri DD1 reveals novel features of a salt-tolerant amylase.</title>
        <authorList>
            <person name="Deutch C.E."/>
            <person name="Yang S."/>
        </authorList>
    </citation>
    <scope>NUCLEOTIDE SEQUENCE [LARGE SCALE GENOMIC DNA]</scope>
    <source>
        <strain evidence="14 15">DD1</strain>
    </source>
</reference>
<dbReference type="AlphaFoldDB" id="A0A317L660"/>
<dbReference type="PANTHER" id="PTHR36447:SF2">
    <property type="entry name" value="BETA-GALACTOSIDASE YESZ"/>
    <property type="match status" value="1"/>
</dbReference>
<dbReference type="Pfam" id="PF08532">
    <property type="entry name" value="Glyco_hydro_42M"/>
    <property type="match status" value="1"/>
</dbReference>
<dbReference type="InterPro" id="IPR013739">
    <property type="entry name" value="Beta_galactosidase_C"/>
</dbReference>